<dbReference type="InterPro" id="IPR036291">
    <property type="entry name" value="NAD(P)-bd_dom_sf"/>
</dbReference>
<proteinExistence type="predicted"/>
<feature type="domain" description="NAD-dependent epimerase/dehydratase" evidence="1">
    <location>
        <begin position="4"/>
        <end position="78"/>
    </location>
</feature>
<gene>
    <name evidence="2" type="ORF">SAMN05216199_3166</name>
</gene>
<sequence length="336" mass="35225">MRLLVLGGTAWLGHRIASTALDRGHQVTTLARGESGSPPEGVQLVRADRGAPGAYDEVAEQEWDAVVDLARQPGQVRSALAALSARTRHWGFVSSCSVYAAHDTPGADESGALLPALEGDEATPETYGEGKVACEQAVLEARGSAGALVARSGLIAGPGDHSDRTGYWPLRFAHPATDDGSVLVPDSPLTTQVVDARDLADWLVRCAEDGVTGTMNASGPQVPLAEHLATAREVAGHRGELVPVSPDWLTAQGVEPWSGLRSLPLWLPLPEYAGFMARDTSAAQGAGLTCRPLAESLEDVLVWELQQGPGRPRRAGLAPLEERDLLAAARAAAGAR</sequence>
<evidence type="ECO:0000313" key="2">
    <source>
        <dbReference type="EMBL" id="SES38356.1"/>
    </source>
</evidence>
<reference evidence="3" key="1">
    <citation type="submission" date="2016-10" db="EMBL/GenBank/DDBJ databases">
        <authorList>
            <person name="Varghese N."/>
            <person name="Submissions S."/>
        </authorList>
    </citation>
    <scope>NUCLEOTIDE SEQUENCE [LARGE SCALE GENOMIC DNA]</scope>
    <source>
        <strain evidence="3">CGMCC 1.6963</strain>
    </source>
</reference>
<dbReference type="GO" id="GO:0004029">
    <property type="term" value="F:aldehyde dehydrogenase (NAD+) activity"/>
    <property type="evidence" value="ECO:0007669"/>
    <property type="project" value="TreeGrafter"/>
</dbReference>
<dbReference type="PANTHER" id="PTHR48079">
    <property type="entry name" value="PROTEIN YEEZ"/>
    <property type="match status" value="1"/>
</dbReference>
<evidence type="ECO:0000259" key="1">
    <source>
        <dbReference type="Pfam" id="PF01370"/>
    </source>
</evidence>
<organism evidence="2 3">
    <name type="scientific">Pedococcus cremeus</name>
    <dbReference type="NCBI Taxonomy" id="587636"/>
    <lineage>
        <taxon>Bacteria</taxon>
        <taxon>Bacillati</taxon>
        <taxon>Actinomycetota</taxon>
        <taxon>Actinomycetes</taxon>
        <taxon>Micrococcales</taxon>
        <taxon>Intrasporangiaceae</taxon>
        <taxon>Pedococcus</taxon>
    </lineage>
</organism>
<dbReference type="SUPFAM" id="SSF51735">
    <property type="entry name" value="NAD(P)-binding Rossmann-fold domains"/>
    <property type="match status" value="1"/>
</dbReference>
<dbReference type="Pfam" id="PF01370">
    <property type="entry name" value="Epimerase"/>
    <property type="match status" value="1"/>
</dbReference>
<protein>
    <submittedName>
        <fullName evidence="2">Nucleoside-diphosphate-sugar epimerase</fullName>
    </submittedName>
</protein>
<dbReference type="GO" id="GO:0005737">
    <property type="term" value="C:cytoplasm"/>
    <property type="evidence" value="ECO:0007669"/>
    <property type="project" value="TreeGrafter"/>
</dbReference>
<dbReference type="Gene3D" id="3.40.50.720">
    <property type="entry name" value="NAD(P)-binding Rossmann-like Domain"/>
    <property type="match status" value="1"/>
</dbReference>
<evidence type="ECO:0000313" key="3">
    <source>
        <dbReference type="Proteomes" id="UP000199019"/>
    </source>
</evidence>
<dbReference type="OrthoDB" id="7941246at2"/>
<dbReference type="InterPro" id="IPR001509">
    <property type="entry name" value="Epimerase_deHydtase"/>
</dbReference>
<dbReference type="PANTHER" id="PTHR48079:SF6">
    <property type="entry name" value="NAD(P)-BINDING DOMAIN-CONTAINING PROTEIN-RELATED"/>
    <property type="match status" value="1"/>
</dbReference>
<accession>A0A1H9WWR2</accession>
<dbReference type="AlphaFoldDB" id="A0A1H9WWR2"/>
<dbReference type="InterPro" id="IPR051783">
    <property type="entry name" value="NAD(P)-dependent_oxidoreduct"/>
</dbReference>
<name>A0A1H9WWR2_9MICO</name>
<dbReference type="EMBL" id="FOHB01000006">
    <property type="protein sequence ID" value="SES38356.1"/>
    <property type="molecule type" value="Genomic_DNA"/>
</dbReference>
<keyword evidence="3" id="KW-1185">Reference proteome</keyword>
<dbReference type="Proteomes" id="UP000199019">
    <property type="component" value="Unassembled WGS sequence"/>
</dbReference>
<dbReference type="RefSeq" id="WP_091760171.1">
    <property type="nucleotide sequence ID" value="NZ_FOHB01000006.1"/>
</dbReference>
<dbReference type="STRING" id="587636.SAMN05216199_3166"/>